<comment type="function">
    <text evidence="10">Hydrolyzes the non-reducing end N-acetyl-D-hexosamine and/or sulfated N-acetyl-D-hexosamine of glycoconjugates, such as the oligosaccharide moieties from proteins and neutral glycolipids, or from certain mucopolysaccharides. The isozyme S is as active as the isozyme A on the anionic bis-sulfated glycans, the chondroitin-6-sulfate trisaccharide (C6S-3), and the dermatan sulfate pentasaccharide, and the sulfated glycosphingolipid SM2. The isozyme B does not hydrolyze each of these substrates, however hydrolyzes efficiently neutral oligosaccharide. Only the isozyme A is responsible for the degradation of GM2 gangliosides in the presence of GM2A.</text>
</comment>
<evidence type="ECO:0000256" key="9">
    <source>
        <dbReference type="ARBA" id="ARBA00043190"/>
    </source>
</evidence>
<dbReference type="GO" id="GO:0005764">
    <property type="term" value="C:lysosome"/>
    <property type="evidence" value="ECO:0007669"/>
    <property type="project" value="TreeGrafter"/>
</dbReference>
<evidence type="ECO:0000256" key="8">
    <source>
        <dbReference type="ARBA" id="ARBA00041405"/>
    </source>
</evidence>
<keyword evidence="5" id="KW-0378">Hydrolase</keyword>
<dbReference type="EMBL" id="UZAN01014458">
    <property type="protein sequence ID" value="VDP45600.1"/>
    <property type="molecule type" value="Genomic_DNA"/>
</dbReference>
<dbReference type="GO" id="GO:0006689">
    <property type="term" value="P:ganglioside catabolic process"/>
    <property type="evidence" value="ECO:0007669"/>
    <property type="project" value="TreeGrafter"/>
</dbReference>
<evidence type="ECO:0000256" key="2">
    <source>
        <dbReference type="ARBA" id="ARBA00006285"/>
    </source>
</evidence>
<evidence type="ECO:0000256" key="12">
    <source>
        <dbReference type="PIRSR" id="PIRSR625705-1"/>
    </source>
</evidence>
<evidence type="ECO:0000256" key="4">
    <source>
        <dbReference type="ARBA" id="ARBA00022729"/>
    </source>
</evidence>
<protein>
    <recommendedName>
        <fullName evidence="7">Beta-hexosaminidase subunit alpha</fullName>
        <ecNumber evidence="3">3.2.1.52</ecNumber>
    </recommendedName>
    <alternativeName>
        <fullName evidence="8">Beta-N-acetylhexosaminidase subunit alpha</fullName>
    </alternativeName>
    <alternativeName>
        <fullName evidence="9">N-acetyl-beta-glucosaminidase subunit alpha</fullName>
    </alternativeName>
</protein>
<evidence type="ECO:0000256" key="11">
    <source>
        <dbReference type="ARBA" id="ARBA00046515"/>
    </source>
</evidence>
<evidence type="ECO:0000256" key="7">
    <source>
        <dbReference type="ARBA" id="ARBA00040940"/>
    </source>
</evidence>
<evidence type="ECO:0000256" key="10">
    <source>
        <dbReference type="ARBA" id="ARBA00045782"/>
    </source>
</evidence>
<dbReference type="GO" id="GO:0005975">
    <property type="term" value="P:carbohydrate metabolic process"/>
    <property type="evidence" value="ECO:0007669"/>
    <property type="project" value="InterPro"/>
</dbReference>
<dbReference type="SUPFAM" id="SSF51445">
    <property type="entry name" value="(Trans)glycosidases"/>
    <property type="match status" value="1"/>
</dbReference>
<evidence type="ECO:0000313" key="14">
    <source>
        <dbReference type="EMBL" id="VDP45600.1"/>
    </source>
</evidence>
<keyword evidence="4" id="KW-0732">Signal</keyword>
<feature type="active site" description="Proton donor" evidence="12">
    <location>
        <position position="118"/>
    </location>
</feature>
<evidence type="ECO:0000313" key="15">
    <source>
        <dbReference type="Proteomes" id="UP000272942"/>
    </source>
</evidence>
<dbReference type="GO" id="GO:0004563">
    <property type="term" value="F:beta-N-acetylhexosaminidase activity"/>
    <property type="evidence" value="ECO:0007669"/>
    <property type="project" value="UniProtKB-EC"/>
</dbReference>
<reference evidence="16" key="1">
    <citation type="submission" date="2016-06" db="UniProtKB">
        <authorList>
            <consortium name="WormBaseParasite"/>
        </authorList>
    </citation>
    <scope>IDENTIFICATION</scope>
</reference>
<dbReference type="PRINTS" id="PR00738">
    <property type="entry name" value="GLHYDRLASE20"/>
</dbReference>
<organism evidence="16">
    <name type="scientific">Echinostoma caproni</name>
    <dbReference type="NCBI Taxonomy" id="27848"/>
    <lineage>
        <taxon>Eukaryota</taxon>
        <taxon>Metazoa</taxon>
        <taxon>Spiralia</taxon>
        <taxon>Lophotrochozoa</taxon>
        <taxon>Platyhelminthes</taxon>
        <taxon>Trematoda</taxon>
        <taxon>Digenea</taxon>
        <taxon>Plagiorchiida</taxon>
        <taxon>Echinostomata</taxon>
        <taxon>Echinostomatoidea</taxon>
        <taxon>Echinostomatidae</taxon>
        <taxon>Echinostoma</taxon>
    </lineage>
</organism>
<dbReference type="WBParaSite" id="ECPE_0000174401-mRNA-1">
    <property type="protein sequence ID" value="ECPE_0000174401-mRNA-1"/>
    <property type="gene ID" value="ECPE_0000174401"/>
</dbReference>
<dbReference type="GO" id="GO:0016020">
    <property type="term" value="C:membrane"/>
    <property type="evidence" value="ECO:0007669"/>
    <property type="project" value="TreeGrafter"/>
</dbReference>
<dbReference type="PANTHER" id="PTHR22600">
    <property type="entry name" value="BETA-HEXOSAMINIDASE"/>
    <property type="match status" value="1"/>
</dbReference>
<dbReference type="InterPro" id="IPR025705">
    <property type="entry name" value="Beta_hexosaminidase_sua/sub"/>
</dbReference>
<dbReference type="InterPro" id="IPR015883">
    <property type="entry name" value="Glyco_hydro_20_cat"/>
</dbReference>
<sequence length="178" mass="20858">MMGRVAEHMQHLMRFVDWQLLQLHKKAVANPLYSFVRPFIHSFIHRDQSDVCFFAGHTQSWGRGQPGLLTECYKGEKPNEYYGPFNPARNSTYDFMWKLLHELADVFPDKYLHLGGDEVDFRCWSTNPEVLKFMNNMGMGRDFSALQSYYTKQVVGITRKVTTKLGMVPVVWQEVFDH</sequence>
<evidence type="ECO:0000256" key="5">
    <source>
        <dbReference type="ARBA" id="ARBA00022801"/>
    </source>
</evidence>
<name>A0A183A459_9TREM</name>
<reference evidence="14 15" key="2">
    <citation type="submission" date="2018-11" db="EMBL/GenBank/DDBJ databases">
        <authorList>
            <consortium name="Pathogen Informatics"/>
        </authorList>
    </citation>
    <scope>NUCLEOTIDE SEQUENCE [LARGE SCALE GENOMIC DNA]</scope>
    <source>
        <strain evidence="14 15">Egypt</strain>
    </source>
</reference>
<dbReference type="PANTHER" id="PTHR22600:SF39">
    <property type="entry name" value="BETA-HEXOSAMINIDASE SUBUNIT ALPHA"/>
    <property type="match status" value="1"/>
</dbReference>
<evidence type="ECO:0000256" key="1">
    <source>
        <dbReference type="ARBA" id="ARBA00001231"/>
    </source>
</evidence>
<dbReference type="Proteomes" id="UP000272942">
    <property type="component" value="Unassembled WGS sequence"/>
</dbReference>
<dbReference type="Gene3D" id="3.20.20.80">
    <property type="entry name" value="Glycosidases"/>
    <property type="match status" value="1"/>
</dbReference>
<dbReference type="AlphaFoldDB" id="A0A183A459"/>
<feature type="domain" description="Glycoside hydrolase family 20 catalytic" evidence="13">
    <location>
        <begin position="56"/>
        <end position="177"/>
    </location>
</feature>
<gene>
    <name evidence="14" type="ORF">ECPE_LOCUS1744</name>
</gene>
<proteinExistence type="inferred from homology"/>
<dbReference type="InterPro" id="IPR017853">
    <property type="entry name" value="GH"/>
</dbReference>
<evidence type="ECO:0000256" key="6">
    <source>
        <dbReference type="ARBA" id="ARBA00023145"/>
    </source>
</evidence>
<dbReference type="EC" id="3.2.1.52" evidence="3"/>
<keyword evidence="6" id="KW-0865">Zymogen</keyword>
<keyword evidence="15" id="KW-1185">Reference proteome</keyword>
<comment type="subunit">
    <text evidence="11">There are 3 beta-hexosaminidase isozymes: isozyme A (hexosaminidase A) is a heterodimer composed of one subunit alpha and one subunit beta (chain A and B); isozyme B (hexosaminidase B) is a homodimer of two beta subunits (two chains A and B); isozyme S (hexosaminidase S) is a homodimer of two alpha subunits. The composition of the dimer (isozyme A versus isozyme S) has a significant effect on the substrate specificity of the alpha subunit active site.</text>
</comment>
<dbReference type="OrthoDB" id="428480at2759"/>
<accession>A0A183A459</accession>
<evidence type="ECO:0000313" key="16">
    <source>
        <dbReference type="WBParaSite" id="ECPE_0000174401-mRNA-1"/>
    </source>
</evidence>
<evidence type="ECO:0000259" key="13">
    <source>
        <dbReference type="Pfam" id="PF00728"/>
    </source>
</evidence>
<dbReference type="Pfam" id="PF00728">
    <property type="entry name" value="Glyco_hydro_20"/>
    <property type="match status" value="1"/>
</dbReference>
<comment type="catalytic activity">
    <reaction evidence="1">
        <text>Hydrolysis of terminal non-reducing N-acetyl-D-hexosamine residues in N-acetyl-beta-D-hexosaminides.</text>
        <dbReference type="EC" id="3.2.1.52"/>
    </reaction>
</comment>
<evidence type="ECO:0000256" key="3">
    <source>
        <dbReference type="ARBA" id="ARBA00012663"/>
    </source>
</evidence>
<comment type="similarity">
    <text evidence="2">Belongs to the glycosyl hydrolase 20 family.</text>
</comment>
<dbReference type="GO" id="GO:0030203">
    <property type="term" value="P:glycosaminoglycan metabolic process"/>
    <property type="evidence" value="ECO:0007669"/>
    <property type="project" value="TreeGrafter"/>
</dbReference>